<dbReference type="Gene3D" id="2.30.29.30">
    <property type="entry name" value="Pleckstrin-homology domain (PH domain)/Phosphotyrosine-binding domain (PTB)"/>
    <property type="match status" value="1"/>
</dbReference>
<evidence type="ECO:0000259" key="2">
    <source>
        <dbReference type="Pfam" id="PF07933"/>
    </source>
</evidence>
<dbReference type="GO" id="GO:0030125">
    <property type="term" value="C:clathrin vesicle coat"/>
    <property type="evidence" value="ECO:0007669"/>
    <property type="project" value="TreeGrafter"/>
</dbReference>
<keyword evidence="4" id="KW-1185">Reference proteome</keyword>
<dbReference type="EMBL" id="KK104323">
    <property type="protein sequence ID" value="KIY94088.1"/>
    <property type="molecule type" value="Genomic_DNA"/>
</dbReference>
<dbReference type="KEGG" id="mng:MNEG_13874"/>
<organism evidence="3 4">
    <name type="scientific">Monoraphidium neglectum</name>
    <dbReference type="NCBI Taxonomy" id="145388"/>
    <lineage>
        <taxon>Eukaryota</taxon>
        <taxon>Viridiplantae</taxon>
        <taxon>Chlorophyta</taxon>
        <taxon>core chlorophytes</taxon>
        <taxon>Chlorophyceae</taxon>
        <taxon>CS clade</taxon>
        <taxon>Sphaeropleales</taxon>
        <taxon>Selenastraceae</taxon>
        <taxon>Monoraphidium</taxon>
    </lineage>
</organism>
<dbReference type="PANTHER" id="PTHR12847:SF3">
    <property type="entry name" value="EAR-BINDING COAT-ASSOCIATED PROTEIN 2, PUTATIVE, EXPRESSED-RELATED"/>
    <property type="match status" value="1"/>
</dbReference>
<dbReference type="PANTHER" id="PTHR12847">
    <property type="entry name" value="ATP-BINDING CASSETTE ABC TRANSPORTER-RELATED"/>
    <property type="match status" value="1"/>
</dbReference>
<feature type="compositionally biased region" description="Gly residues" evidence="1">
    <location>
        <begin position="230"/>
        <end position="259"/>
    </location>
</feature>
<feature type="compositionally biased region" description="Gly residues" evidence="1">
    <location>
        <begin position="143"/>
        <end position="158"/>
    </location>
</feature>
<dbReference type="GeneID" id="25731380"/>
<dbReference type="STRING" id="145388.A0A0D2KE37"/>
<evidence type="ECO:0000256" key="1">
    <source>
        <dbReference type="SAM" id="MobiDB-lite"/>
    </source>
</evidence>
<sequence>MGQDAAAASADTLAGLVNPPLAHLACPVEFGKRAAAVEPVVDSSRYFVLRVVDPESGRHAFLGLGFDDRGDAFDFTAALSDHERRLQRERDTAAAAGAGRAGAASPVGGAAAALYQDRGDLSLRQGQTIRIELKKSGSRPSSGGSGGGASGGGGGGGFLQRAPSVPLAPLAPPPVGALGPPPVLAPPPPPASSSAPGDSALQGPAARAAAPPKARSGNPFDSEDGEDAGPLGGDGAGSGGGTLRVSRAGGGGADDGQGAGSQEAPGGQRQEGEGWAAF</sequence>
<feature type="region of interest" description="Disordered" evidence="1">
    <location>
        <begin position="131"/>
        <end position="278"/>
    </location>
</feature>
<accession>A0A0D2KE37</accession>
<dbReference type="SUPFAM" id="SSF50729">
    <property type="entry name" value="PH domain-like"/>
    <property type="match status" value="1"/>
</dbReference>
<evidence type="ECO:0000313" key="4">
    <source>
        <dbReference type="Proteomes" id="UP000054498"/>
    </source>
</evidence>
<protein>
    <recommendedName>
        <fullName evidence="2">NECAP PHear domain-containing protein</fullName>
    </recommendedName>
</protein>
<reference evidence="3 4" key="1">
    <citation type="journal article" date="2013" name="BMC Genomics">
        <title>Reconstruction of the lipid metabolism for the microalga Monoraphidium neglectum from its genome sequence reveals characteristics suitable for biofuel production.</title>
        <authorList>
            <person name="Bogen C."/>
            <person name="Al-Dilaimi A."/>
            <person name="Albersmeier A."/>
            <person name="Wichmann J."/>
            <person name="Grundmann M."/>
            <person name="Rupp O."/>
            <person name="Lauersen K.J."/>
            <person name="Blifernez-Klassen O."/>
            <person name="Kalinowski J."/>
            <person name="Goesmann A."/>
            <person name="Mussgnug J.H."/>
            <person name="Kruse O."/>
        </authorList>
    </citation>
    <scope>NUCLEOTIDE SEQUENCE [LARGE SCALE GENOMIC DNA]</scope>
    <source>
        <strain evidence="3 4">SAG 48.87</strain>
    </source>
</reference>
<feature type="domain" description="NECAP PHear" evidence="2">
    <location>
        <begin position="24"/>
        <end position="134"/>
    </location>
</feature>
<feature type="compositionally biased region" description="Pro residues" evidence="1">
    <location>
        <begin position="169"/>
        <end position="191"/>
    </location>
</feature>
<dbReference type="RefSeq" id="XP_013893108.1">
    <property type="nucleotide sequence ID" value="XM_014037654.1"/>
</dbReference>
<gene>
    <name evidence="3" type="ORF">MNEG_13874</name>
</gene>
<dbReference type="Pfam" id="PF07933">
    <property type="entry name" value="DUF1681"/>
    <property type="match status" value="1"/>
</dbReference>
<dbReference type="InterPro" id="IPR012466">
    <property type="entry name" value="NECAP_PHear"/>
</dbReference>
<dbReference type="OrthoDB" id="10265489at2759"/>
<evidence type="ECO:0000313" key="3">
    <source>
        <dbReference type="EMBL" id="KIY94088.1"/>
    </source>
</evidence>
<name>A0A0D2KE37_9CHLO</name>
<dbReference type="GO" id="GO:0006897">
    <property type="term" value="P:endocytosis"/>
    <property type="evidence" value="ECO:0007669"/>
    <property type="project" value="InterPro"/>
</dbReference>
<proteinExistence type="predicted"/>
<feature type="compositionally biased region" description="Low complexity" evidence="1">
    <location>
        <begin position="192"/>
        <end position="215"/>
    </location>
</feature>
<dbReference type="AlphaFoldDB" id="A0A0D2KE37"/>
<dbReference type="InterPro" id="IPR011993">
    <property type="entry name" value="PH-like_dom_sf"/>
</dbReference>
<dbReference type="Proteomes" id="UP000054498">
    <property type="component" value="Unassembled WGS sequence"/>
</dbReference>